<evidence type="ECO:0000256" key="9">
    <source>
        <dbReference type="ARBA" id="ARBA00023065"/>
    </source>
</evidence>
<name>A0A923HNK1_9BURK</name>
<evidence type="ECO:0000256" key="17">
    <source>
        <dbReference type="SAM" id="SignalP"/>
    </source>
</evidence>
<evidence type="ECO:0000256" key="5">
    <source>
        <dbReference type="ARBA" id="ARBA00022496"/>
    </source>
</evidence>
<dbReference type="InterPro" id="IPR010105">
    <property type="entry name" value="TonB_sidphr_rcpt"/>
</dbReference>
<feature type="domain" description="TonB-dependent receptor-like beta-barrel" evidence="18">
    <location>
        <begin position="251"/>
        <end position="691"/>
    </location>
</feature>
<keyword evidence="13 14" id="KW-0998">Cell outer membrane</keyword>
<keyword evidence="9" id="KW-0406">Ion transport</keyword>
<evidence type="ECO:0000256" key="13">
    <source>
        <dbReference type="ARBA" id="ARBA00023237"/>
    </source>
</evidence>
<dbReference type="InterPro" id="IPR036942">
    <property type="entry name" value="Beta-barrel_TonB_sf"/>
</dbReference>
<dbReference type="InterPro" id="IPR037066">
    <property type="entry name" value="Plug_dom_sf"/>
</dbReference>
<feature type="domain" description="TonB-dependent receptor plug" evidence="19">
    <location>
        <begin position="80"/>
        <end position="179"/>
    </location>
</feature>
<evidence type="ECO:0000256" key="4">
    <source>
        <dbReference type="ARBA" id="ARBA00022452"/>
    </source>
</evidence>
<dbReference type="CDD" id="cd01347">
    <property type="entry name" value="ligand_gated_channel"/>
    <property type="match status" value="1"/>
</dbReference>
<dbReference type="PANTHER" id="PTHR32552">
    <property type="entry name" value="FERRICHROME IRON RECEPTOR-RELATED"/>
    <property type="match status" value="1"/>
</dbReference>
<dbReference type="InterPro" id="IPR000531">
    <property type="entry name" value="Beta-barrel_TonB"/>
</dbReference>
<keyword evidence="10 16" id="KW-0798">TonB box</keyword>
<keyword evidence="3 14" id="KW-0813">Transport</keyword>
<evidence type="ECO:0000313" key="21">
    <source>
        <dbReference type="Proteomes" id="UP000634011"/>
    </source>
</evidence>
<evidence type="ECO:0000256" key="1">
    <source>
        <dbReference type="ARBA" id="ARBA00004571"/>
    </source>
</evidence>
<keyword evidence="8" id="KW-0408">Iron</keyword>
<evidence type="ECO:0000256" key="12">
    <source>
        <dbReference type="ARBA" id="ARBA00023170"/>
    </source>
</evidence>
<dbReference type="RefSeq" id="WP_186911831.1">
    <property type="nucleotide sequence ID" value="NZ_JACOFV010000005.1"/>
</dbReference>
<dbReference type="Pfam" id="PF00593">
    <property type="entry name" value="TonB_dep_Rec_b-barrel"/>
    <property type="match status" value="1"/>
</dbReference>
<dbReference type="Pfam" id="PF07715">
    <property type="entry name" value="Plug"/>
    <property type="match status" value="1"/>
</dbReference>
<dbReference type="PROSITE" id="PS52016">
    <property type="entry name" value="TONB_DEPENDENT_REC_3"/>
    <property type="match status" value="1"/>
</dbReference>
<keyword evidence="11 14" id="KW-0472">Membrane</keyword>
<keyword evidence="5" id="KW-0410">Iron transport</keyword>
<evidence type="ECO:0000256" key="15">
    <source>
        <dbReference type="PROSITE-ProRule" id="PRU10144"/>
    </source>
</evidence>
<evidence type="ECO:0000256" key="2">
    <source>
        <dbReference type="ARBA" id="ARBA00009810"/>
    </source>
</evidence>
<gene>
    <name evidence="20" type="ORF">H8K32_07345</name>
</gene>
<keyword evidence="6 14" id="KW-0812">Transmembrane</keyword>
<evidence type="ECO:0000256" key="11">
    <source>
        <dbReference type="ARBA" id="ARBA00023136"/>
    </source>
</evidence>
<sequence>MTQVTSHPTRRQATTLVFRPTLITIAIAQLVCMQGAYAAAEPENNATANSASVQEVVVSGNKTFAKADHTKAAGFIDEKLLDTPFSVNTWTAQQLQDLQIRLTTDVMKYDASVNDAYNAVGYAEQFSIRGFALDNEYSYRKDGFAIPADGSIPLESKETVEVLKGISGFQSGFATPGGVINYVTKRPTNNDLRSVTTSISERGTLYGTFDLGGMSSGKQFGYRINAAEERMRSYIIGANGNRQFISGAFDWHLSPQSLLQFDFDYQHRAQISAPGFQLTNGTDLPRGIRADMMLNNQPWSKPVDTTDSNIGVRYEYKLDNAWTASVAINKHEFKRNDYTAFPLGCGSANLASGYCANGDYDIYDYQSVGEAKSSWGTQALLNGKFTTGNFQHQFATGLSSSQRKDFFGAYVYDFVGTSNVFNPVVVGQSSNTTGPVLLQRTDKEWSAFLQDAISLNDAWTVHAGIRHLNIERTQLGLSGYQHNYWVSNAALVYKPTQNTSLYASFAQGLEHGTIAPFGTNNQNQLLDPAKSKQIEMGFKSDVTRDLSVSAAVFRIQKPLQYIDSNNNYVQNGTAQHTGLELSALGKITSQLTLSASLTELNATQQDTGNATLEGKRVLDVPKLKATIYADYTVTEVKGLNLNASWQYSGNKAYTPDNSVIIPGYQVYNLGARYVTRIGNTTTTLRFNVDNVLNKFYWRDATQSLGGYLFPGSPRIYKLSAQFDF</sequence>
<evidence type="ECO:0000256" key="8">
    <source>
        <dbReference type="ARBA" id="ARBA00023004"/>
    </source>
</evidence>
<evidence type="ECO:0000256" key="3">
    <source>
        <dbReference type="ARBA" id="ARBA00022448"/>
    </source>
</evidence>
<protein>
    <submittedName>
        <fullName evidence="20">TonB-dependent siderophore receptor</fullName>
    </submittedName>
</protein>
<evidence type="ECO:0000256" key="14">
    <source>
        <dbReference type="PROSITE-ProRule" id="PRU01360"/>
    </source>
</evidence>
<comment type="caution">
    <text evidence="20">The sequence shown here is derived from an EMBL/GenBank/DDBJ whole genome shotgun (WGS) entry which is preliminary data.</text>
</comment>
<dbReference type="Gene3D" id="2.170.130.10">
    <property type="entry name" value="TonB-dependent receptor, plug domain"/>
    <property type="match status" value="1"/>
</dbReference>
<proteinExistence type="inferred from homology"/>
<dbReference type="InterPro" id="IPR012910">
    <property type="entry name" value="Plug_dom"/>
</dbReference>
<evidence type="ECO:0000256" key="16">
    <source>
        <dbReference type="RuleBase" id="RU003357"/>
    </source>
</evidence>
<dbReference type="GO" id="GO:0038023">
    <property type="term" value="F:signaling receptor activity"/>
    <property type="evidence" value="ECO:0007669"/>
    <property type="project" value="InterPro"/>
</dbReference>
<feature type="signal peptide" evidence="17">
    <location>
        <begin position="1"/>
        <end position="38"/>
    </location>
</feature>
<keyword evidence="12 20" id="KW-0675">Receptor</keyword>
<dbReference type="GO" id="GO:0015344">
    <property type="term" value="F:siderophore uptake transmembrane transporter activity"/>
    <property type="evidence" value="ECO:0007669"/>
    <property type="project" value="TreeGrafter"/>
</dbReference>
<dbReference type="AlphaFoldDB" id="A0A923HNK1"/>
<feature type="chain" id="PRO_5037732815" evidence="17">
    <location>
        <begin position="39"/>
        <end position="724"/>
    </location>
</feature>
<evidence type="ECO:0000256" key="7">
    <source>
        <dbReference type="ARBA" id="ARBA00022729"/>
    </source>
</evidence>
<dbReference type="PROSITE" id="PS01156">
    <property type="entry name" value="TONB_DEPENDENT_REC_2"/>
    <property type="match status" value="1"/>
</dbReference>
<dbReference type="GO" id="GO:0015891">
    <property type="term" value="P:siderophore transport"/>
    <property type="evidence" value="ECO:0007669"/>
    <property type="project" value="InterPro"/>
</dbReference>
<evidence type="ECO:0000259" key="18">
    <source>
        <dbReference type="Pfam" id="PF00593"/>
    </source>
</evidence>
<keyword evidence="4 14" id="KW-1134">Transmembrane beta strand</keyword>
<dbReference type="PANTHER" id="PTHR32552:SF83">
    <property type="entry name" value="BLR3904 PROTEIN"/>
    <property type="match status" value="1"/>
</dbReference>
<dbReference type="Gene3D" id="2.40.170.20">
    <property type="entry name" value="TonB-dependent receptor, beta-barrel domain"/>
    <property type="match status" value="1"/>
</dbReference>
<reference evidence="20" key="1">
    <citation type="submission" date="2020-08" db="EMBL/GenBank/DDBJ databases">
        <title>Novel species isolated from subtropical streams in China.</title>
        <authorList>
            <person name="Lu H."/>
        </authorList>
    </citation>
    <scope>NUCLEOTIDE SEQUENCE</scope>
    <source>
        <strain evidence="20">KACC 12607</strain>
    </source>
</reference>
<dbReference type="Proteomes" id="UP000634011">
    <property type="component" value="Unassembled WGS sequence"/>
</dbReference>
<dbReference type="InterPro" id="IPR010917">
    <property type="entry name" value="TonB_rcpt_CS"/>
</dbReference>
<dbReference type="InterPro" id="IPR039426">
    <property type="entry name" value="TonB-dep_rcpt-like"/>
</dbReference>
<keyword evidence="7 17" id="KW-0732">Signal</keyword>
<evidence type="ECO:0000259" key="19">
    <source>
        <dbReference type="Pfam" id="PF07715"/>
    </source>
</evidence>
<accession>A0A923HNK1</accession>
<dbReference type="SUPFAM" id="SSF56935">
    <property type="entry name" value="Porins"/>
    <property type="match status" value="1"/>
</dbReference>
<comment type="similarity">
    <text evidence="2 14 16">Belongs to the TonB-dependent receptor family.</text>
</comment>
<keyword evidence="21" id="KW-1185">Reference proteome</keyword>
<evidence type="ECO:0000256" key="6">
    <source>
        <dbReference type="ARBA" id="ARBA00022692"/>
    </source>
</evidence>
<organism evidence="20 21">
    <name type="scientific">Undibacterium jejuense</name>
    <dbReference type="NCBI Taxonomy" id="1344949"/>
    <lineage>
        <taxon>Bacteria</taxon>
        <taxon>Pseudomonadati</taxon>
        <taxon>Pseudomonadota</taxon>
        <taxon>Betaproteobacteria</taxon>
        <taxon>Burkholderiales</taxon>
        <taxon>Oxalobacteraceae</taxon>
        <taxon>Undibacterium</taxon>
    </lineage>
</organism>
<dbReference type="NCBIfam" id="TIGR01783">
    <property type="entry name" value="TonB-siderophor"/>
    <property type="match status" value="1"/>
</dbReference>
<evidence type="ECO:0000256" key="10">
    <source>
        <dbReference type="ARBA" id="ARBA00023077"/>
    </source>
</evidence>
<dbReference type="GO" id="GO:0009279">
    <property type="term" value="C:cell outer membrane"/>
    <property type="evidence" value="ECO:0007669"/>
    <property type="project" value="UniProtKB-SubCell"/>
</dbReference>
<comment type="subcellular location">
    <subcellularLocation>
        <location evidence="1 14">Cell outer membrane</location>
        <topology evidence="1 14">Multi-pass membrane protein</topology>
    </subcellularLocation>
</comment>
<feature type="short sequence motif" description="TonB C-terminal box" evidence="15">
    <location>
        <begin position="707"/>
        <end position="724"/>
    </location>
</feature>
<dbReference type="EMBL" id="JACOFV010000005">
    <property type="protein sequence ID" value="MBC3861908.1"/>
    <property type="molecule type" value="Genomic_DNA"/>
</dbReference>
<evidence type="ECO:0000313" key="20">
    <source>
        <dbReference type="EMBL" id="MBC3861908.1"/>
    </source>
</evidence>